<evidence type="ECO:0000256" key="1">
    <source>
        <dbReference type="SAM" id="Coils"/>
    </source>
</evidence>
<feature type="coiled-coil region" evidence="1">
    <location>
        <begin position="233"/>
        <end position="260"/>
    </location>
</feature>
<feature type="domain" description="Centrosomal protein CEP104 Zn finger" evidence="3">
    <location>
        <begin position="840"/>
        <end position="948"/>
    </location>
</feature>
<dbReference type="SUPFAM" id="SSF48371">
    <property type="entry name" value="ARM repeat"/>
    <property type="match status" value="1"/>
</dbReference>
<dbReference type="Pfam" id="PF21038">
    <property type="entry name" value="CEP104_N"/>
    <property type="match status" value="1"/>
</dbReference>
<evidence type="ECO:0000313" key="5">
    <source>
        <dbReference type="Proteomes" id="UP000054561"/>
    </source>
</evidence>
<dbReference type="AlphaFoldDB" id="A0A0D9QPP3"/>
<protein>
    <recommendedName>
        <fullName evidence="6">TOG domain-containing protein</fullName>
    </recommendedName>
</protein>
<dbReference type="SUPFAM" id="SSF49785">
    <property type="entry name" value="Galactose-binding domain-like"/>
    <property type="match status" value="1"/>
</dbReference>
<evidence type="ECO:0000259" key="2">
    <source>
        <dbReference type="Pfam" id="PF21038"/>
    </source>
</evidence>
<dbReference type="VEuPathDB" id="PlasmoDB:AK88_01633"/>
<dbReference type="Gene3D" id="1.25.10.10">
    <property type="entry name" value="Leucine-rich Repeat Variant"/>
    <property type="match status" value="1"/>
</dbReference>
<proteinExistence type="predicted"/>
<dbReference type="PANTHER" id="PTHR13371:SF0">
    <property type="entry name" value="CENTROSOMAL PROTEIN OF 104 KDA"/>
    <property type="match status" value="1"/>
</dbReference>
<dbReference type="InterPro" id="IPR011989">
    <property type="entry name" value="ARM-like"/>
</dbReference>
<dbReference type="Proteomes" id="UP000054561">
    <property type="component" value="Unassembled WGS sequence"/>
</dbReference>
<evidence type="ECO:0000313" key="4">
    <source>
        <dbReference type="EMBL" id="KJP88752.1"/>
    </source>
</evidence>
<dbReference type="InterPro" id="IPR048738">
    <property type="entry name" value="CEP104_Znf"/>
</dbReference>
<dbReference type="InterPro" id="IPR052607">
    <property type="entry name" value="CEP104-like"/>
</dbReference>
<dbReference type="InterPro" id="IPR016024">
    <property type="entry name" value="ARM-type_fold"/>
</dbReference>
<evidence type="ECO:0000259" key="3">
    <source>
        <dbReference type="Pfam" id="PF21039"/>
    </source>
</evidence>
<keyword evidence="5" id="KW-1185">Reference proteome</keyword>
<dbReference type="OMA" id="HFLSECS"/>
<dbReference type="OrthoDB" id="66599at2759"/>
<sequence>MGSKDKDSLKLKYKILSTSSNDKDHDVTNLLKNTDGEIYKPWLSEKNCIYPQEIILQIKPSKIKYLEFLSHEYTISKKIEIFVSNDNKDYLKAGFFRFNDNTSTSYCARELKYVYLPCTIKCTFIKLKLYNPYSNYLNTHAQVGLYYINIIPEEIPLKIMSEITPAFLKLTSLAYNKNEDYNDNMVNIKKALLRTKGGNVHRSNITDNNVVDKFSDGETHRGSFKRSYSKGDKNKINCLYEKLENKIKCLEKLKGECVAKEEYNVASELKKIVNLFVFLKNVITFLKEKKKNYVKEENYGKAKRLKEKEVKIKIIIKNIEELEIVHDCSRKWYCEWLSLYYKELEFYEKEINKIMSSENIKIIKKKSGLLDQCNAKNYNGLDLNNVLLFICSDDEKRRELGFDLSYKPFEDHGKRNKNLWHNNIEPLCLIIKRGISDPCYNIFIKSVVTLEKMLILFQDYFVKVDNIDADKSNSKSAKYIKCIISALLKRLDDSNLDVVDICIKTIMMMLHNNFISFKSVFSTILSMLFYLFSGDTTSQTNEKIIVSLMSFYYCLINKYYASVKNDINLKKVLEIISMFLEVDVEPIKQTSLDFFVNIYNRVENKNELFEEFLLNVSFDTKNLIINRVNQEEKEKMKMSMKGNNEKKEIESETPEKSCMFVNNDELLNKNYINNTYLKTQDITAYENNIKRVHETGDIRDNVMDSNKREYYSTLVKNTNDNKQTDRRSKLTTVENSDLKKETCPSEIKELEEKIEDKQKEESEKPQYIDSIQGKETKTDFIPLSGLHKKYSIGEHTKHESISKGEQNNFVKKEKVMDEGEYVEDSTKTDENSEAYVPAFTCKYCFKTDESFTEIGLEKHWIKKCPMLCTCPNCFLIVELVVIHDHFLSECSHSYMYETCEYCNKIVKKNLLDSHVMNECSAKKTEFLSCYYCSLCIESFEIDTWRSHFLSCSKNPRLKL</sequence>
<dbReference type="EMBL" id="KQ001658">
    <property type="protein sequence ID" value="KJP88752.1"/>
    <property type="molecule type" value="Genomic_DNA"/>
</dbReference>
<keyword evidence="1" id="KW-0175">Coiled coil</keyword>
<organism evidence="4 5">
    <name type="scientific">Plasmodium fragile</name>
    <dbReference type="NCBI Taxonomy" id="5857"/>
    <lineage>
        <taxon>Eukaryota</taxon>
        <taxon>Sar</taxon>
        <taxon>Alveolata</taxon>
        <taxon>Apicomplexa</taxon>
        <taxon>Aconoidasida</taxon>
        <taxon>Haemosporida</taxon>
        <taxon>Plasmodiidae</taxon>
        <taxon>Plasmodium</taxon>
        <taxon>Plasmodium (Plasmodium)</taxon>
    </lineage>
</organism>
<dbReference type="GeneID" id="24266947"/>
<dbReference type="GO" id="GO:0005929">
    <property type="term" value="C:cilium"/>
    <property type="evidence" value="ECO:0007669"/>
    <property type="project" value="TreeGrafter"/>
</dbReference>
<dbReference type="RefSeq" id="XP_012334691.1">
    <property type="nucleotide sequence ID" value="XM_012479268.1"/>
</dbReference>
<dbReference type="PANTHER" id="PTHR13371">
    <property type="entry name" value="GLYCINE-, GLUTAMATE-, THIENYLCYCLOHEXYLPIPERIDINE-BINDING PROTEIN"/>
    <property type="match status" value="1"/>
</dbReference>
<dbReference type="Pfam" id="PF21039">
    <property type="entry name" value="CEP104_ZnF"/>
    <property type="match status" value="1"/>
</dbReference>
<dbReference type="InterPro" id="IPR008979">
    <property type="entry name" value="Galactose-bd-like_sf"/>
</dbReference>
<feature type="domain" description="Centrosomal protein CEP104 N-terminal" evidence="2">
    <location>
        <begin position="42"/>
        <end position="151"/>
    </location>
</feature>
<reference evidence="4 5" key="1">
    <citation type="submission" date="2014-03" db="EMBL/GenBank/DDBJ databases">
        <title>The Genome Sequence of Plasmodium fragile nilgiri.</title>
        <authorList>
            <consortium name="The Broad Institute Genomics Platform"/>
            <consortium name="The Broad Institute Genome Sequencing Center for Infectious Disease"/>
            <person name="Neafsey D."/>
            <person name="Duraisingh M."/>
            <person name="Young S.K."/>
            <person name="Zeng Q."/>
            <person name="Gargeya S."/>
            <person name="Abouelleil A."/>
            <person name="Alvarado L."/>
            <person name="Chapman S.B."/>
            <person name="Gainer-Dewar J."/>
            <person name="Goldberg J."/>
            <person name="Griggs A."/>
            <person name="Gujja S."/>
            <person name="Hansen M."/>
            <person name="Howarth C."/>
            <person name="Imamovic A."/>
            <person name="Larimer J."/>
            <person name="Pearson M."/>
            <person name="Poon T.W."/>
            <person name="Priest M."/>
            <person name="Roberts A."/>
            <person name="Saif S."/>
            <person name="Shea T."/>
            <person name="Sykes S."/>
            <person name="Wortman J."/>
            <person name="Nusbaum C."/>
            <person name="Birren B."/>
        </authorList>
    </citation>
    <scope>NUCLEOTIDE SEQUENCE [LARGE SCALE GENOMIC DNA]</scope>
    <source>
        <strain evidence="5">nilgiri</strain>
    </source>
</reference>
<gene>
    <name evidence="4" type="ORF">AK88_01633</name>
</gene>
<accession>A0A0D9QPP3</accession>
<dbReference type="InterPro" id="IPR048739">
    <property type="entry name" value="CEP104_N"/>
</dbReference>
<name>A0A0D9QPP3_PLAFR</name>
<evidence type="ECO:0008006" key="6">
    <source>
        <dbReference type="Google" id="ProtNLM"/>
    </source>
</evidence>